<gene>
    <name evidence="2" type="ORF">RRG08_022625</name>
</gene>
<keyword evidence="3" id="KW-1185">Reference proteome</keyword>
<reference evidence="2" key="1">
    <citation type="journal article" date="2023" name="G3 (Bethesda)">
        <title>A reference genome for the long-term kleptoplast-retaining sea slug Elysia crispata morphotype clarki.</title>
        <authorList>
            <person name="Eastman K.E."/>
            <person name="Pendleton A.L."/>
            <person name="Shaikh M.A."/>
            <person name="Suttiyut T."/>
            <person name="Ogas R."/>
            <person name="Tomko P."/>
            <person name="Gavelis G."/>
            <person name="Widhalm J.R."/>
            <person name="Wisecaver J.H."/>
        </authorList>
    </citation>
    <scope>NUCLEOTIDE SEQUENCE</scope>
    <source>
        <strain evidence="2">ECLA1</strain>
    </source>
</reference>
<organism evidence="2 3">
    <name type="scientific">Elysia crispata</name>
    <name type="common">lettuce slug</name>
    <dbReference type="NCBI Taxonomy" id="231223"/>
    <lineage>
        <taxon>Eukaryota</taxon>
        <taxon>Metazoa</taxon>
        <taxon>Spiralia</taxon>
        <taxon>Lophotrochozoa</taxon>
        <taxon>Mollusca</taxon>
        <taxon>Gastropoda</taxon>
        <taxon>Heterobranchia</taxon>
        <taxon>Euthyneura</taxon>
        <taxon>Panpulmonata</taxon>
        <taxon>Sacoglossa</taxon>
        <taxon>Placobranchoidea</taxon>
        <taxon>Plakobranchidae</taxon>
        <taxon>Elysia</taxon>
    </lineage>
</organism>
<proteinExistence type="predicted"/>
<name>A0AAE0Z204_9GAST</name>
<dbReference type="EMBL" id="JAWDGP010004927">
    <property type="protein sequence ID" value="KAK3761225.1"/>
    <property type="molecule type" value="Genomic_DNA"/>
</dbReference>
<feature type="region of interest" description="Disordered" evidence="1">
    <location>
        <begin position="92"/>
        <end position="115"/>
    </location>
</feature>
<protein>
    <submittedName>
        <fullName evidence="2">Uncharacterized protein</fullName>
    </submittedName>
</protein>
<evidence type="ECO:0000256" key="1">
    <source>
        <dbReference type="SAM" id="MobiDB-lite"/>
    </source>
</evidence>
<evidence type="ECO:0000313" key="2">
    <source>
        <dbReference type="EMBL" id="KAK3761225.1"/>
    </source>
</evidence>
<dbReference type="Proteomes" id="UP001283361">
    <property type="component" value="Unassembled WGS sequence"/>
</dbReference>
<sequence>MSATLRRDNCGLGGAREEMSKLPESRDQCVQQVAVKQDKTSEASPTFERLLTNFLEADRGRHKQERTDTDSSFVPRARGAGRALIKSSYLDQGHPSRDKLLVPGADVRSKSREESTRSIRCEDAVAREMWSPWERQQLAEFLLTIDISLVFSHHSAQKSTFLFLSRGRKVDDLNMCRPPVSTHLTMGDGSRHHKSPEFDSMDSGLKANRKSSTTLARRRASRRGHIAHWAVERDFQRGPVVYHLQLVFGLECAKITTYSEICLHKSHACNGRVPRVPRPFVYTQ</sequence>
<feature type="region of interest" description="Disordered" evidence="1">
    <location>
        <begin position="1"/>
        <end position="25"/>
    </location>
</feature>
<accession>A0AAE0Z204</accession>
<evidence type="ECO:0000313" key="3">
    <source>
        <dbReference type="Proteomes" id="UP001283361"/>
    </source>
</evidence>
<feature type="region of interest" description="Disordered" evidence="1">
    <location>
        <begin position="182"/>
        <end position="206"/>
    </location>
</feature>
<comment type="caution">
    <text evidence="2">The sequence shown here is derived from an EMBL/GenBank/DDBJ whole genome shotgun (WGS) entry which is preliminary data.</text>
</comment>
<dbReference type="AlphaFoldDB" id="A0AAE0Z204"/>